<dbReference type="Gene3D" id="3.50.50.60">
    <property type="entry name" value="FAD/NAD(P)-binding domain"/>
    <property type="match status" value="1"/>
</dbReference>
<dbReference type="PANTHER" id="PTHR10961:SF7">
    <property type="entry name" value="FAD DEPENDENT OXIDOREDUCTASE DOMAIN-CONTAINING PROTEIN"/>
    <property type="match status" value="1"/>
</dbReference>
<evidence type="ECO:0000256" key="1">
    <source>
        <dbReference type="ARBA" id="ARBA00001974"/>
    </source>
</evidence>
<keyword evidence="2" id="KW-0285">Flavoprotein</keyword>
<evidence type="ECO:0000259" key="5">
    <source>
        <dbReference type="Pfam" id="PF01266"/>
    </source>
</evidence>
<dbReference type="RefSeq" id="WP_380138566.1">
    <property type="nucleotide sequence ID" value="NZ_JBHLUI010000009.1"/>
</dbReference>
<proteinExistence type="predicted"/>
<sequence>MTVEHRTHVVVGAGALGTAAAYWLSRRGAHDVLVLEQFELGHGRGASEDHSRIIRHAYHAPEYAALTRAAYAAWAEVEAETGLPLVTVTGGLDLAADGTAGETTLANYRAAMRAEGHEFEELTAAEIRRRFPQWRIDDDVRGLFQAEGGILDIRKAGAGHVALARARGVEFRASTTVTGLASTADGVRLETDRGPVRAENVVLAVASWLPHLREDLGLPWEMTLSQEQVGYFAGPHLARFAPDRFPMFVFHGGGGPGEDRVHYGFPVFGEPAVKVARDMSGRFIRSEERSYDPDPAETALLRRFLERHLPDAVGPELLSKTCVYDMTPDRDFVIDRVPGHPRVLALLGAGHAGKFAGLIGQIAADLSLEGRTEHPIGAFAFDRPALTDPGFVPTFRLNGEH</sequence>
<evidence type="ECO:0000256" key="2">
    <source>
        <dbReference type="ARBA" id="ARBA00022630"/>
    </source>
</evidence>
<dbReference type="Pfam" id="PF01266">
    <property type="entry name" value="DAO"/>
    <property type="match status" value="1"/>
</dbReference>
<name>A0ABV5LQB5_9ACTN</name>
<feature type="domain" description="FAD dependent oxidoreductase" evidence="5">
    <location>
        <begin position="9"/>
        <end position="366"/>
    </location>
</feature>
<dbReference type="PANTHER" id="PTHR10961">
    <property type="entry name" value="PEROXISOMAL SARCOSINE OXIDASE"/>
    <property type="match status" value="1"/>
</dbReference>
<comment type="cofactor">
    <cofactor evidence="1">
        <name>FAD</name>
        <dbReference type="ChEBI" id="CHEBI:57692"/>
    </cofactor>
</comment>
<accession>A0ABV5LQB5</accession>
<dbReference type="InterPro" id="IPR006076">
    <property type="entry name" value="FAD-dep_OxRdtase"/>
</dbReference>
<dbReference type="GO" id="GO:0050131">
    <property type="term" value="F:N-methyl-L-amino-acid oxidase activity"/>
    <property type="evidence" value="ECO:0007669"/>
    <property type="project" value="UniProtKB-EC"/>
</dbReference>
<dbReference type="Gene3D" id="3.30.9.10">
    <property type="entry name" value="D-Amino Acid Oxidase, subunit A, domain 2"/>
    <property type="match status" value="1"/>
</dbReference>
<dbReference type="SUPFAM" id="SSF51905">
    <property type="entry name" value="FAD/NAD(P)-binding domain"/>
    <property type="match status" value="1"/>
</dbReference>
<keyword evidence="4 6" id="KW-0560">Oxidoreductase</keyword>
<dbReference type="InterPro" id="IPR036188">
    <property type="entry name" value="FAD/NAD-bd_sf"/>
</dbReference>
<protein>
    <submittedName>
        <fullName evidence="6">N-methyl-L-tryptophan oxidase</fullName>
        <ecNumber evidence="6">1.5.3.2</ecNumber>
    </submittedName>
</protein>
<evidence type="ECO:0000256" key="3">
    <source>
        <dbReference type="ARBA" id="ARBA00022827"/>
    </source>
</evidence>
<gene>
    <name evidence="6" type="primary">solA</name>
    <name evidence="6" type="ORF">ACFFVI_04865</name>
</gene>
<comment type="caution">
    <text evidence="6">The sequence shown here is derived from an EMBL/GenBank/DDBJ whole genome shotgun (WGS) entry which is preliminary data.</text>
</comment>
<dbReference type="EC" id="1.5.3.2" evidence="6"/>
<dbReference type="EMBL" id="JBHMDM010000003">
    <property type="protein sequence ID" value="MFB9376292.1"/>
    <property type="molecule type" value="Genomic_DNA"/>
</dbReference>
<dbReference type="InterPro" id="IPR045170">
    <property type="entry name" value="MTOX"/>
</dbReference>
<dbReference type="SUPFAM" id="SSF54373">
    <property type="entry name" value="FAD-linked reductases, C-terminal domain"/>
    <property type="match status" value="1"/>
</dbReference>
<keyword evidence="3" id="KW-0274">FAD</keyword>
<evidence type="ECO:0000256" key="4">
    <source>
        <dbReference type="ARBA" id="ARBA00023002"/>
    </source>
</evidence>
<keyword evidence="7" id="KW-1185">Reference proteome</keyword>
<organism evidence="6 7">
    <name type="scientific">Kineococcus gynurae</name>
    <dbReference type="NCBI Taxonomy" id="452979"/>
    <lineage>
        <taxon>Bacteria</taxon>
        <taxon>Bacillati</taxon>
        <taxon>Actinomycetota</taxon>
        <taxon>Actinomycetes</taxon>
        <taxon>Kineosporiales</taxon>
        <taxon>Kineosporiaceae</taxon>
        <taxon>Kineococcus</taxon>
    </lineage>
</organism>
<evidence type="ECO:0000313" key="7">
    <source>
        <dbReference type="Proteomes" id="UP001589748"/>
    </source>
</evidence>
<evidence type="ECO:0000313" key="6">
    <source>
        <dbReference type="EMBL" id="MFB9376292.1"/>
    </source>
</evidence>
<reference evidence="6 7" key="1">
    <citation type="submission" date="2024-09" db="EMBL/GenBank/DDBJ databases">
        <authorList>
            <person name="Sun Q."/>
            <person name="Mori K."/>
        </authorList>
    </citation>
    <scope>NUCLEOTIDE SEQUENCE [LARGE SCALE GENOMIC DNA]</scope>
    <source>
        <strain evidence="6 7">TISTR 1856</strain>
    </source>
</reference>
<dbReference type="Proteomes" id="UP001589748">
    <property type="component" value="Unassembled WGS sequence"/>
</dbReference>
<dbReference type="NCBIfam" id="NF008425">
    <property type="entry name" value="PRK11259.1"/>
    <property type="match status" value="1"/>
</dbReference>